<feature type="transmembrane region" description="Helical" evidence="10">
    <location>
        <begin position="1820"/>
        <end position="1841"/>
    </location>
</feature>
<protein>
    <recommendedName>
        <fullName evidence="11">ABC transporter domain-containing protein</fullName>
    </recommendedName>
</protein>
<dbReference type="PROSITE" id="PS50893">
    <property type="entry name" value="ABC_TRANSPORTER_2"/>
    <property type="match status" value="2"/>
</dbReference>
<feature type="transmembrane region" description="Helical" evidence="10">
    <location>
        <begin position="1595"/>
        <end position="1614"/>
    </location>
</feature>
<feature type="transmembrane region" description="Helical" evidence="10">
    <location>
        <begin position="1234"/>
        <end position="1264"/>
    </location>
</feature>
<gene>
    <name evidence="12" type="ORF">EKO04_005860</name>
</gene>
<feature type="transmembrane region" description="Helical" evidence="10">
    <location>
        <begin position="1787"/>
        <end position="1808"/>
    </location>
</feature>
<evidence type="ECO:0000256" key="9">
    <source>
        <dbReference type="SAM" id="MobiDB-lite"/>
    </source>
</evidence>
<evidence type="ECO:0000256" key="4">
    <source>
        <dbReference type="ARBA" id="ARBA00022692"/>
    </source>
</evidence>
<dbReference type="InterPro" id="IPR029481">
    <property type="entry name" value="ABC_trans_N"/>
</dbReference>
<dbReference type="Pfam" id="PF06422">
    <property type="entry name" value="PDR_CDR"/>
    <property type="match status" value="1"/>
</dbReference>
<feature type="transmembrane region" description="Helical" evidence="10">
    <location>
        <begin position="1737"/>
        <end position="1758"/>
    </location>
</feature>
<evidence type="ECO:0000256" key="2">
    <source>
        <dbReference type="ARBA" id="ARBA00006012"/>
    </source>
</evidence>
<feature type="transmembrane region" description="Helical" evidence="10">
    <location>
        <begin position="494"/>
        <end position="517"/>
    </location>
</feature>
<feature type="transmembrane region" description="Helical" evidence="10">
    <location>
        <begin position="1693"/>
        <end position="1716"/>
    </location>
</feature>
<keyword evidence="13" id="KW-1185">Reference proteome</keyword>
<feature type="transmembrane region" description="Helical" evidence="10">
    <location>
        <begin position="1285"/>
        <end position="1306"/>
    </location>
</feature>
<evidence type="ECO:0000313" key="12">
    <source>
        <dbReference type="EMBL" id="KAF9695966.1"/>
    </source>
</evidence>
<proteinExistence type="inferred from homology"/>
<feature type="transmembrane region" description="Helical" evidence="10">
    <location>
        <begin position="1663"/>
        <end position="1687"/>
    </location>
</feature>
<dbReference type="Pfam" id="PF19055">
    <property type="entry name" value="ABC2_membrane_7"/>
    <property type="match status" value="1"/>
</dbReference>
<feature type="region of interest" description="Disordered" evidence="9">
    <location>
        <begin position="1889"/>
        <end position="1921"/>
    </location>
</feature>
<evidence type="ECO:0000256" key="6">
    <source>
        <dbReference type="ARBA" id="ARBA00022840"/>
    </source>
</evidence>
<dbReference type="InterPro" id="IPR003593">
    <property type="entry name" value="AAA+_ATPase"/>
</dbReference>
<dbReference type="SMART" id="SM00382">
    <property type="entry name" value="AAA"/>
    <property type="match status" value="2"/>
</dbReference>
<evidence type="ECO:0000313" key="13">
    <source>
        <dbReference type="Proteomes" id="UP000651452"/>
    </source>
</evidence>
<feature type="transmembrane region" description="Helical" evidence="10">
    <location>
        <begin position="529"/>
        <end position="551"/>
    </location>
</feature>
<dbReference type="InterPro" id="IPR004695">
    <property type="entry name" value="SLAC1/Mae1/Ssu1/TehA"/>
</dbReference>
<feature type="domain" description="ABC transporter" evidence="11">
    <location>
        <begin position="825"/>
        <end position="1068"/>
    </location>
</feature>
<keyword evidence="3" id="KW-0813">Transport</keyword>
<reference evidence="12" key="2">
    <citation type="submission" date="2020-09" db="EMBL/GenBank/DDBJ databases">
        <title>Reference genome assembly for Australian Ascochyta lentis isolate Al4.</title>
        <authorList>
            <person name="Lee R.C."/>
            <person name="Farfan-Caceres L.M."/>
            <person name="Debler J.W."/>
            <person name="Williams A.H."/>
            <person name="Henares B.M."/>
        </authorList>
    </citation>
    <scope>NUCLEOTIDE SEQUENCE</scope>
    <source>
        <strain evidence="12">Al4</strain>
    </source>
</reference>
<dbReference type="Proteomes" id="UP000651452">
    <property type="component" value="Unassembled WGS sequence"/>
</dbReference>
<dbReference type="InterPro" id="IPR034003">
    <property type="entry name" value="ABCG_PDR_2"/>
</dbReference>
<name>A0A8H7J5G0_9PLEO</name>
<comment type="caution">
    <text evidence="12">The sequence shown here is derived from an EMBL/GenBank/DDBJ whole genome shotgun (WGS) entry which is preliminary data.</text>
</comment>
<feature type="transmembrane region" description="Helical" evidence="10">
    <location>
        <begin position="1626"/>
        <end position="1651"/>
    </location>
</feature>
<feature type="compositionally biased region" description="Basic and acidic residues" evidence="9">
    <location>
        <begin position="40"/>
        <end position="53"/>
    </location>
</feature>
<dbReference type="GO" id="GO:0016020">
    <property type="term" value="C:membrane"/>
    <property type="evidence" value="ECO:0007669"/>
    <property type="project" value="UniProtKB-SubCell"/>
</dbReference>
<dbReference type="Pfam" id="PF03595">
    <property type="entry name" value="SLAC1"/>
    <property type="match status" value="1"/>
</dbReference>
<feature type="domain" description="ABC transporter" evidence="11">
    <location>
        <begin position="134"/>
        <end position="384"/>
    </location>
</feature>
<dbReference type="EMBL" id="RZGK01000010">
    <property type="protein sequence ID" value="KAF9695966.1"/>
    <property type="molecule type" value="Genomic_DNA"/>
</dbReference>
<dbReference type="InterPro" id="IPR034001">
    <property type="entry name" value="ABCG_PDR_1"/>
</dbReference>
<dbReference type="Pfam" id="PF01061">
    <property type="entry name" value="ABC2_membrane"/>
    <property type="match status" value="2"/>
</dbReference>
<feature type="compositionally biased region" description="Basic and acidic residues" evidence="9">
    <location>
        <begin position="803"/>
        <end position="812"/>
    </location>
</feature>
<comment type="subcellular location">
    <subcellularLocation>
        <location evidence="1">Membrane</location>
        <topology evidence="1">Multi-pass membrane protein</topology>
    </subcellularLocation>
</comment>
<dbReference type="InterPro" id="IPR017871">
    <property type="entry name" value="ABC_transporter-like_CS"/>
</dbReference>
<feature type="transmembrane region" description="Helical" evidence="10">
    <location>
        <begin position="634"/>
        <end position="656"/>
    </location>
</feature>
<dbReference type="InterPro" id="IPR043926">
    <property type="entry name" value="ABCG_dom"/>
</dbReference>
<organism evidence="12 13">
    <name type="scientific">Ascochyta lentis</name>
    <dbReference type="NCBI Taxonomy" id="205686"/>
    <lineage>
        <taxon>Eukaryota</taxon>
        <taxon>Fungi</taxon>
        <taxon>Dikarya</taxon>
        <taxon>Ascomycota</taxon>
        <taxon>Pezizomycotina</taxon>
        <taxon>Dothideomycetes</taxon>
        <taxon>Pleosporomycetidae</taxon>
        <taxon>Pleosporales</taxon>
        <taxon>Pleosporineae</taxon>
        <taxon>Didymellaceae</taxon>
        <taxon>Ascochyta</taxon>
    </lineage>
</organism>
<feature type="transmembrane region" description="Helical" evidence="10">
    <location>
        <begin position="1847"/>
        <end position="1865"/>
    </location>
</feature>
<dbReference type="GO" id="GO:0016887">
    <property type="term" value="F:ATP hydrolysis activity"/>
    <property type="evidence" value="ECO:0007669"/>
    <property type="project" value="InterPro"/>
</dbReference>
<evidence type="ECO:0000256" key="5">
    <source>
        <dbReference type="ARBA" id="ARBA00022741"/>
    </source>
</evidence>
<dbReference type="FunFam" id="3.40.50.300:FF:003632">
    <property type="entry name" value="ABC multidrug transporter (Eurofung)"/>
    <property type="match status" value="1"/>
</dbReference>
<keyword evidence="5" id="KW-0547">Nucleotide-binding</keyword>
<dbReference type="InterPro" id="IPR038665">
    <property type="entry name" value="Voltage-dep_anion_channel_sf"/>
</dbReference>
<dbReference type="Pfam" id="PF00005">
    <property type="entry name" value="ABC_tran"/>
    <property type="match status" value="2"/>
</dbReference>
<evidence type="ECO:0000256" key="8">
    <source>
        <dbReference type="ARBA" id="ARBA00023136"/>
    </source>
</evidence>
<feature type="transmembrane region" description="Helical" evidence="10">
    <location>
        <begin position="746"/>
        <end position="763"/>
    </location>
</feature>
<dbReference type="GO" id="GO:0005524">
    <property type="term" value="F:ATP binding"/>
    <property type="evidence" value="ECO:0007669"/>
    <property type="project" value="UniProtKB-KW"/>
</dbReference>
<feature type="transmembrane region" description="Helical" evidence="10">
    <location>
        <begin position="1550"/>
        <end position="1574"/>
    </location>
</feature>
<dbReference type="FunFam" id="3.40.50.300:FF:000054">
    <property type="entry name" value="ABC multidrug transporter atrF"/>
    <property type="match status" value="1"/>
</dbReference>
<feature type="region of interest" description="Disordered" evidence="9">
    <location>
        <begin position="1"/>
        <end position="79"/>
    </location>
</feature>
<feature type="transmembrane region" description="Helical" evidence="10">
    <location>
        <begin position="603"/>
        <end position="627"/>
    </location>
</feature>
<accession>A0A8H7J5G0</accession>
<keyword evidence="7 10" id="KW-1133">Transmembrane helix</keyword>
<keyword evidence="6" id="KW-0067">ATP-binding</keyword>
<feature type="transmembrane region" description="Helical" evidence="10">
    <location>
        <begin position="1526"/>
        <end position="1544"/>
    </location>
</feature>
<feature type="transmembrane region" description="Helical" evidence="10">
    <location>
        <begin position="1312"/>
        <end position="1332"/>
    </location>
</feature>
<keyword evidence="4 10" id="KW-0812">Transmembrane</keyword>
<feature type="transmembrane region" description="Helical" evidence="10">
    <location>
        <begin position="579"/>
        <end position="597"/>
    </location>
</feature>
<feature type="compositionally biased region" description="Basic and acidic residues" evidence="9">
    <location>
        <begin position="1893"/>
        <end position="1904"/>
    </location>
</feature>
<evidence type="ECO:0000259" key="11">
    <source>
        <dbReference type="PROSITE" id="PS50893"/>
    </source>
</evidence>
<feature type="compositionally biased region" description="Polar residues" evidence="9">
    <location>
        <begin position="55"/>
        <end position="66"/>
    </location>
</feature>
<evidence type="ECO:0000256" key="1">
    <source>
        <dbReference type="ARBA" id="ARBA00004141"/>
    </source>
</evidence>
<dbReference type="GO" id="GO:0140359">
    <property type="term" value="F:ABC-type transporter activity"/>
    <property type="evidence" value="ECO:0007669"/>
    <property type="project" value="InterPro"/>
</dbReference>
<dbReference type="Gene3D" id="3.40.50.300">
    <property type="entry name" value="P-loop containing nucleotide triphosphate hydrolases"/>
    <property type="match status" value="2"/>
</dbReference>
<reference evidence="12" key="1">
    <citation type="submission" date="2018-12" db="EMBL/GenBank/DDBJ databases">
        <authorList>
            <person name="Syme R.A."/>
            <person name="Farfan-Caceres L."/>
            <person name="Lichtenzveig J."/>
        </authorList>
    </citation>
    <scope>NUCLEOTIDE SEQUENCE</scope>
    <source>
        <strain evidence="12">Al4</strain>
    </source>
</reference>
<dbReference type="Gene3D" id="1.50.10.150">
    <property type="entry name" value="Voltage-dependent anion channel"/>
    <property type="match status" value="1"/>
</dbReference>
<dbReference type="CDD" id="cd09299">
    <property type="entry name" value="TDT"/>
    <property type="match status" value="1"/>
</dbReference>
<feature type="transmembrane region" description="Helical" evidence="10">
    <location>
        <begin position="1164"/>
        <end position="1183"/>
    </location>
</feature>
<feature type="compositionally biased region" description="Low complexity" evidence="9">
    <location>
        <begin position="26"/>
        <end position="39"/>
    </location>
</feature>
<evidence type="ECO:0000256" key="7">
    <source>
        <dbReference type="ARBA" id="ARBA00022989"/>
    </source>
</evidence>
<dbReference type="OrthoDB" id="245989at2759"/>
<dbReference type="InterPro" id="IPR027417">
    <property type="entry name" value="P-loop_NTPase"/>
</dbReference>
<dbReference type="CDD" id="cd03233">
    <property type="entry name" value="ABCG_PDR_domain1"/>
    <property type="match status" value="1"/>
</dbReference>
<feature type="region of interest" description="Disordered" evidence="9">
    <location>
        <begin position="441"/>
        <end position="464"/>
    </location>
</feature>
<dbReference type="InterPro" id="IPR013525">
    <property type="entry name" value="ABC2_TM"/>
</dbReference>
<dbReference type="InterPro" id="IPR010929">
    <property type="entry name" value="PDR_CDR_ABC"/>
</dbReference>
<comment type="similarity">
    <text evidence="2">Belongs to the ABC transporter superfamily. ABCG family. PDR (TC 3.A.1.205) subfamily.</text>
</comment>
<dbReference type="SUPFAM" id="SSF52540">
    <property type="entry name" value="P-loop containing nucleoside triphosphate hydrolases"/>
    <property type="match status" value="2"/>
</dbReference>
<sequence>MSAPTALVQQANGPEAALAKKKRLESSSSSEDSRNSLAERGARHEEEVHELVRKYTSQSIQHNQGSPFEAPEGSRLDPQSDRFRARDWAKSFYELRYSSDEAVARVAGVAFQKLNVWGKGSPTDFQSTVDNTILKLPALFGRGSQKIEILRDLDGLLLPGEQLCVLGPPGSGCSTLLKTIAGETHGFQVSPESYLNYQGVPAADMTTAFRGEAVYTAEVDAHFPQLSVGDTLYFAALARAPRKIPGGVGRERYAAHLRDVVMAMFGIGHTANTRVGNDFVRGVSGGERKRVTIAEATLSFAPLQCWDNSTRGLDSANAVEFCKTLRTQCDVFGTSACVAIYQAPQAAYDVFDKVTVLYEGRQIYFGPARKARGYFQCLGFECPESQTTPDFLTSMTSPSERRIKSGFENAIPRTSDDFARCWKDSADRQLLLRDIEDYKQSHPLKGPGHEQFATSRTLEKSQKQRTKSPYTLSYWRQIRLCMWRELQRLKGDPSVPIVMVIINFFEALIIASIFYNLPGTTSSFFMRGGVLFMMVLLNAFGSMLEIMSLYAKRQIVEKRNRYALYHPSAEAMASMIMDMPYKIVNSLVVNCTLYFMANLRREAGAFFFFFLIAFTMTLSMSMFFRLFASMTKTIAQALAPSSIILLCLVMYTGFAIPVKYMRGWASWIRWINPVSYGFESVMVNEFHDRQFACASFVPSGPGYETVAANQRACAVQGSEPGLAFVSGTAYVETAFSYQWNNRWRNFGIIVALTVFLFIAHLVMTELVASERSKGEVLVFRRSKMAKSETRRGTDEETGSDSAHQGEKFKDSKATMPEVQKQQSIFHWEGVNYEVQIKSETRKILESVDGWIKPGTLTALMGVSGAGKTTLLDVLASRTTMGVISGSIFVDGRERDESFQRKTGYAMQQDLHLATSTVREALEFSALLRQPTEYSHSERLAYVDHVIDLLDMTEYADAVVGIPGSGLNVEQRKRLTIGVELAARPKLLLFLDEPTSGLDSQTSWSICDLMEKLTRNGQAILCTVHQPSSLLFQRFDRILLLAKGGRTVYFGDIGRDSKVLLNYFARNGGPECAPGQNPAEYMLAAIGAAPGAQTSIDWPQVWKDSQEYKRVQAELSRLRELANRPSTVMDSSDGSHQAFAASFMTQLLAVGMRVAQQYWRTPSYIYSKAILTVGCSLLIGFSFFKGDNTQQGLQNQMFGVFIFLFVVIQLIYQIMPMFVTQRTLYEARERQSKTYAWQTFVLSNIVIEMAWNAFMAVLCFIVWFYPVGLYRNAQPTDSVDIRSFHTLLLVLVTFLFASALAHLLIAGCPSEEVAGAFATLLSIMLYAFCGILAGPDALPRFWIFMYRVNPFTYLVSSLMSTTLGQAPAYCADTEFQQFAPANGTCLDYMQEYISMAGGYLRDNEATDQCQYCQIDSTDQFLRRIHANWDTRWRDFGLLWVEKSEELSVKEHSPEMQELLCGESTFFPTSKGPNGSQLIFPSSFGECMPLYTPSMPQTNGNMSPERFVDPQPQRQSAAQIAIKNFSPIWFLICMDTGIISIIMNILPWQFNGLGIISTIMFVFNLVLFVVFSLLAITRLFTFPRHVKSESLNSVEEISYQGAPAIAYLTLVAQVSLTCSTAWGFRLTVLAYVLWWIGLVWCVTLCSTCVIVLAKRSITDDRSLSPAIFLPLIAVMTLGTTGGIITRYSVGLSARLAIPIIVTSYMVIGYAFFLSLLYYAIYAHRLLAVGPPMKAKLPSLCITVGPLGQFATSIQLLSTAANTRGLFGSYNQGTWLTASSASSVSAASELIALMVVGFGFLWITVAWYMILEAAVQRKMPYSLTWWSMIFPMGVFTTALINLSIALNSDAFRGLSAALLIFLVILYLMNWGFTIWRLVTGVALGIPQQREEEDEDAKQKAEKEHERLYGLNQSQRAQREQEQEDQQGENAWTACVYLLFLPVPTYMMLIL</sequence>
<dbReference type="InterPro" id="IPR003439">
    <property type="entry name" value="ABC_transporter-like_ATP-bd"/>
</dbReference>
<dbReference type="PANTHER" id="PTHR19241">
    <property type="entry name" value="ATP-BINDING CASSETTE TRANSPORTER"/>
    <property type="match status" value="1"/>
</dbReference>
<dbReference type="PROSITE" id="PS00211">
    <property type="entry name" value="ABC_TRANSPORTER_1"/>
    <property type="match status" value="1"/>
</dbReference>
<dbReference type="Pfam" id="PF14510">
    <property type="entry name" value="ABC_trans_N"/>
    <property type="match status" value="1"/>
</dbReference>
<keyword evidence="8 10" id="KW-0472">Membrane</keyword>
<evidence type="ECO:0000256" key="3">
    <source>
        <dbReference type="ARBA" id="ARBA00022448"/>
    </source>
</evidence>
<feature type="transmembrane region" description="Helical" evidence="10">
    <location>
        <begin position="1195"/>
        <end position="1214"/>
    </location>
</feature>
<dbReference type="CDD" id="cd03232">
    <property type="entry name" value="ABCG_PDR_domain2"/>
    <property type="match status" value="1"/>
</dbReference>
<evidence type="ECO:0000256" key="10">
    <source>
        <dbReference type="SAM" id="Phobius"/>
    </source>
</evidence>
<feature type="region of interest" description="Disordered" evidence="9">
    <location>
        <begin position="787"/>
        <end position="814"/>
    </location>
</feature>